<comment type="caution">
    <text evidence="1">The sequence shown here is derived from an EMBL/GenBank/DDBJ whole genome shotgun (WGS) entry which is preliminary data.</text>
</comment>
<gene>
    <name evidence="1" type="ORF">LSH36_359g05011</name>
</gene>
<evidence type="ECO:0000313" key="2">
    <source>
        <dbReference type="Proteomes" id="UP001208570"/>
    </source>
</evidence>
<dbReference type="EMBL" id="JAODUP010000359">
    <property type="protein sequence ID" value="KAK2151569.1"/>
    <property type="molecule type" value="Genomic_DNA"/>
</dbReference>
<protein>
    <submittedName>
        <fullName evidence="1">Uncharacterized protein</fullName>
    </submittedName>
</protein>
<name>A0AAD9N292_9ANNE</name>
<proteinExistence type="predicted"/>
<sequence length="106" mass="11522">MQVNSPERGGVSISVRNLDLAGSRTCLGRPIITGGNRIPSVGESDLVNAERVHDGYQPPIGALYAMRSRSGHCWTRIQARACLLLKRCKIRPHDTAPIPVRPVLIG</sequence>
<reference evidence="1" key="1">
    <citation type="journal article" date="2023" name="Mol. Biol. Evol.">
        <title>Third-Generation Sequencing Reveals the Adaptive Role of the Epigenome in Three Deep-Sea Polychaetes.</title>
        <authorList>
            <person name="Perez M."/>
            <person name="Aroh O."/>
            <person name="Sun Y."/>
            <person name="Lan Y."/>
            <person name="Juniper S.K."/>
            <person name="Young C.R."/>
            <person name="Angers B."/>
            <person name="Qian P.Y."/>
        </authorList>
    </citation>
    <scope>NUCLEOTIDE SEQUENCE</scope>
    <source>
        <strain evidence="1">P08H-3</strain>
    </source>
</reference>
<organism evidence="1 2">
    <name type="scientific">Paralvinella palmiformis</name>
    <dbReference type="NCBI Taxonomy" id="53620"/>
    <lineage>
        <taxon>Eukaryota</taxon>
        <taxon>Metazoa</taxon>
        <taxon>Spiralia</taxon>
        <taxon>Lophotrochozoa</taxon>
        <taxon>Annelida</taxon>
        <taxon>Polychaeta</taxon>
        <taxon>Sedentaria</taxon>
        <taxon>Canalipalpata</taxon>
        <taxon>Terebellida</taxon>
        <taxon>Terebelliformia</taxon>
        <taxon>Alvinellidae</taxon>
        <taxon>Paralvinella</taxon>
    </lineage>
</organism>
<keyword evidence="2" id="KW-1185">Reference proteome</keyword>
<accession>A0AAD9N292</accession>
<dbReference type="AlphaFoldDB" id="A0AAD9N292"/>
<dbReference type="Proteomes" id="UP001208570">
    <property type="component" value="Unassembled WGS sequence"/>
</dbReference>
<evidence type="ECO:0000313" key="1">
    <source>
        <dbReference type="EMBL" id="KAK2151569.1"/>
    </source>
</evidence>